<dbReference type="KEGG" id="xyl:ET495_00460"/>
<feature type="transmembrane region" description="Helical" evidence="1">
    <location>
        <begin position="80"/>
        <end position="97"/>
    </location>
</feature>
<keyword evidence="3" id="KW-1185">Reference proteome</keyword>
<proteinExistence type="predicted"/>
<feature type="transmembrane region" description="Helical" evidence="1">
    <location>
        <begin position="28"/>
        <end position="47"/>
    </location>
</feature>
<dbReference type="AlphaFoldDB" id="A0A4P6EVF4"/>
<dbReference type="RefSeq" id="WP_129201745.1">
    <property type="nucleotide sequence ID" value="NZ_CP035495.1"/>
</dbReference>
<dbReference type="Proteomes" id="UP000291758">
    <property type="component" value="Chromosome"/>
</dbReference>
<evidence type="ECO:0000313" key="3">
    <source>
        <dbReference type="Proteomes" id="UP000291758"/>
    </source>
</evidence>
<dbReference type="OrthoDB" id="3232343at2"/>
<accession>A0A4P6EVF4</accession>
<organism evidence="2 3">
    <name type="scientific">Xylanimonas allomyrinae</name>
    <dbReference type="NCBI Taxonomy" id="2509459"/>
    <lineage>
        <taxon>Bacteria</taxon>
        <taxon>Bacillati</taxon>
        <taxon>Actinomycetota</taxon>
        <taxon>Actinomycetes</taxon>
        <taxon>Micrococcales</taxon>
        <taxon>Promicromonosporaceae</taxon>
        <taxon>Xylanimonas</taxon>
    </lineage>
</organism>
<dbReference type="EMBL" id="CP035495">
    <property type="protein sequence ID" value="QAY62018.1"/>
    <property type="molecule type" value="Genomic_DNA"/>
</dbReference>
<name>A0A4P6EVF4_9MICO</name>
<feature type="transmembrane region" description="Helical" evidence="1">
    <location>
        <begin position="117"/>
        <end position="138"/>
    </location>
</feature>
<evidence type="ECO:0000313" key="2">
    <source>
        <dbReference type="EMBL" id="QAY62018.1"/>
    </source>
</evidence>
<keyword evidence="1" id="KW-0812">Transmembrane</keyword>
<feature type="transmembrane region" description="Helical" evidence="1">
    <location>
        <begin position="53"/>
        <end position="73"/>
    </location>
</feature>
<protein>
    <submittedName>
        <fullName evidence="2">Uncharacterized protein</fullName>
    </submittedName>
</protein>
<reference evidence="2 3" key="1">
    <citation type="submission" date="2019-01" db="EMBL/GenBank/DDBJ databases">
        <title>Genome sequencing of strain 2JSPR-7.</title>
        <authorList>
            <person name="Heo J."/>
            <person name="Kim S.-J."/>
            <person name="Kim J.-S."/>
            <person name="Hong S.-B."/>
            <person name="Kwon S.-W."/>
        </authorList>
    </citation>
    <scope>NUCLEOTIDE SEQUENCE [LARGE SCALE GENOMIC DNA]</scope>
    <source>
        <strain evidence="2 3">2JSPR-7</strain>
    </source>
</reference>
<gene>
    <name evidence="2" type="ORF">ET495_00460</name>
</gene>
<keyword evidence="1" id="KW-0472">Membrane</keyword>
<keyword evidence="1" id="KW-1133">Transmembrane helix</keyword>
<evidence type="ECO:0000256" key="1">
    <source>
        <dbReference type="SAM" id="Phobius"/>
    </source>
</evidence>
<sequence length="146" mass="14648">MSESLDHVDAELPAPSAPAARPGVGGTVLRMALALALGLALGALGTATHRTLWHGLPLGLAIALALTASTGVLCRAWAGLGTLAAAGVGWIAAVQVLSLQGQGGDVLVTDPGASLPVAWAGIVWTYGGVALLGAVAFLPRRWFARR</sequence>